<organism evidence="1 2">
    <name type="scientific">Sphaerodactylus townsendi</name>
    <dbReference type="NCBI Taxonomy" id="933632"/>
    <lineage>
        <taxon>Eukaryota</taxon>
        <taxon>Metazoa</taxon>
        <taxon>Chordata</taxon>
        <taxon>Craniata</taxon>
        <taxon>Vertebrata</taxon>
        <taxon>Euteleostomi</taxon>
        <taxon>Lepidosauria</taxon>
        <taxon>Squamata</taxon>
        <taxon>Bifurcata</taxon>
        <taxon>Gekkota</taxon>
        <taxon>Sphaerodactylidae</taxon>
        <taxon>Sphaerodactylus</taxon>
    </lineage>
</organism>
<reference evidence="1" key="1">
    <citation type="submission" date="2021-08" db="EMBL/GenBank/DDBJ databases">
        <title>The first chromosome-level gecko genome reveals the dynamic sex chromosomes of Neotropical dwarf geckos (Sphaerodactylidae: Sphaerodactylus).</title>
        <authorList>
            <person name="Pinto B.J."/>
            <person name="Keating S.E."/>
            <person name="Gamble T."/>
        </authorList>
    </citation>
    <scope>NUCLEOTIDE SEQUENCE</scope>
    <source>
        <strain evidence="1">TG3544</strain>
    </source>
</reference>
<dbReference type="EMBL" id="CM037627">
    <property type="protein sequence ID" value="KAH7989692.1"/>
    <property type="molecule type" value="Genomic_DNA"/>
</dbReference>
<proteinExistence type="predicted"/>
<sequence length="219" mass="24257">MHEFSQAKLLRRHYQGMLRTPASFPAMASSASVMDNGDKPLRATFQQTKGGRLGPYKAAAFNVPNCVFPPKLSDAKNIAKIPAVLSEYLIRVGDDSACLHDPNLLEECNSPLSKDTSYRFKFVLVDKTAVTVKDQTVWSDPIKTKKLKLASSIDPWPGQRSSGMVVITSGLSMLAFAVVAAFLAARESRESFVALRYQSPTRRRDDDDTRMQETSLSDH</sequence>
<comment type="caution">
    <text evidence="1">The sequence shown here is derived from an EMBL/GenBank/DDBJ whole genome shotgun (WGS) entry which is preliminary data.</text>
</comment>
<evidence type="ECO:0000313" key="1">
    <source>
        <dbReference type="EMBL" id="KAH7989692.1"/>
    </source>
</evidence>
<gene>
    <name evidence="1" type="ORF">K3G42_013066</name>
</gene>
<keyword evidence="2" id="KW-1185">Reference proteome</keyword>
<protein>
    <submittedName>
        <fullName evidence="1">Uncharacterized protein</fullName>
    </submittedName>
</protein>
<dbReference type="Proteomes" id="UP000827872">
    <property type="component" value="Linkage Group LG14"/>
</dbReference>
<evidence type="ECO:0000313" key="2">
    <source>
        <dbReference type="Proteomes" id="UP000827872"/>
    </source>
</evidence>
<name>A0ACB8ECA9_9SAUR</name>
<accession>A0ACB8ECA9</accession>